<dbReference type="RefSeq" id="WP_185081928.1">
    <property type="nucleotide sequence ID" value="NZ_JACHJB010000001.1"/>
</dbReference>
<keyword evidence="2" id="KW-1185">Reference proteome</keyword>
<dbReference type="AlphaFoldDB" id="A0A7X0BZ60"/>
<dbReference type="InterPro" id="IPR034660">
    <property type="entry name" value="DinB/YfiT-like"/>
</dbReference>
<dbReference type="Gene3D" id="1.20.120.450">
    <property type="entry name" value="dinb family like domain"/>
    <property type="match status" value="1"/>
</dbReference>
<evidence type="ECO:0000313" key="1">
    <source>
        <dbReference type="EMBL" id="MBB6343694.1"/>
    </source>
</evidence>
<dbReference type="EMBL" id="JACHJB010000001">
    <property type="protein sequence ID" value="MBB6343694.1"/>
    <property type="molecule type" value="Genomic_DNA"/>
</dbReference>
<comment type="caution">
    <text evidence="1">The sequence shown here is derived from an EMBL/GenBank/DDBJ whole genome shotgun (WGS) entry which is preliminary data.</text>
</comment>
<dbReference type="SUPFAM" id="SSF109854">
    <property type="entry name" value="DinB/YfiT-like putative metalloenzymes"/>
    <property type="match status" value="1"/>
</dbReference>
<dbReference type="InterPro" id="IPR007061">
    <property type="entry name" value="MST-like"/>
</dbReference>
<proteinExistence type="predicted"/>
<dbReference type="Proteomes" id="UP000583800">
    <property type="component" value="Unassembled WGS sequence"/>
</dbReference>
<reference evidence="1 2" key="1">
    <citation type="submission" date="2020-08" db="EMBL/GenBank/DDBJ databases">
        <title>Sequencing the genomes of 1000 actinobacteria strains.</title>
        <authorList>
            <person name="Klenk H.-P."/>
        </authorList>
    </citation>
    <scope>NUCLEOTIDE SEQUENCE [LARGE SCALE GENOMIC DNA]</scope>
    <source>
        <strain evidence="1 2">DSM 45913</strain>
    </source>
</reference>
<sequence>MLGSDPKADLHRYLRTARESLLWKLDGLSEYDIRRPMTPTGTNLLGLVKHVASIELEYFGDVFGRPSGEALPWFGDGAEPNADMWATADESREQITGLYRRAWAHADATIDALTLDSVGRVPWWPDDRSQVTLHRIMVHVIAETQRHAGHADIVRELIDGIVGLRADNTNMAPVDQAWWEDYRNRLEGVAREAGDTPG</sequence>
<accession>A0A7X0BZ60</accession>
<protein>
    <submittedName>
        <fullName evidence="1">Putative damage-inducible protein DinB</fullName>
    </submittedName>
</protein>
<name>A0A7X0BZ60_9ACTN</name>
<dbReference type="Pfam" id="PF04978">
    <property type="entry name" value="MST"/>
    <property type="match status" value="1"/>
</dbReference>
<gene>
    <name evidence="1" type="ORF">FHU36_000203</name>
</gene>
<evidence type="ECO:0000313" key="2">
    <source>
        <dbReference type="Proteomes" id="UP000583800"/>
    </source>
</evidence>
<organism evidence="1 2">
    <name type="scientific">Nonomuraea muscovyensis</name>
    <dbReference type="NCBI Taxonomy" id="1124761"/>
    <lineage>
        <taxon>Bacteria</taxon>
        <taxon>Bacillati</taxon>
        <taxon>Actinomycetota</taxon>
        <taxon>Actinomycetes</taxon>
        <taxon>Streptosporangiales</taxon>
        <taxon>Streptosporangiaceae</taxon>
        <taxon>Nonomuraea</taxon>
    </lineage>
</organism>